<dbReference type="Proteomes" id="UP000440578">
    <property type="component" value="Unassembled WGS sequence"/>
</dbReference>
<sequence>MSRQRPASSLVRADDVFYELTEINDYIVLGGAPAVTVDRIRALGVTCVINVTPLPNLPISGVDYLRIPVEDVPTAPLAAHFDTAADTMERHRRRGGRTLVHCVAGVSRSASLVLAHQVKHAGLSLREAFARVRARRRVVRPNAGFFAALVEYERRVRGAASVRMVPHPAGGAELIPDVYEVEYRRLIGWADWLRSKGLGERWGWDWILRWRDRARARILEANAQKEK</sequence>
<dbReference type="Pfam" id="PF00782">
    <property type="entry name" value="DSPc"/>
    <property type="match status" value="1"/>
</dbReference>
<dbReference type="OrthoDB" id="285418at2759"/>
<dbReference type="PRINTS" id="PR01910">
    <property type="entry name" value="ADSPHPHTASEB"/>
</dbReference>
<gene>
    <name evidence="7" type="primary">DUSP14_0</name>
    <name evidence="8" type="synonym">DUSP14_1</name>
    <name evidence="7" type="ORF">FJT64_008977</name>
    <name evidence="8" type="ORF">FJT64_018376</name>
</gene>
<dbReference type="PRINTS" id="PR01908">
    <property type="entry name" value="ADSPHPHTASE"/>
</dbReference>
<dbReference type="InterPro" id="IPR029021">
    <property type="entry name" value="Prot-tyrosine_phosphatase-like"/>
</dbReference>
<dbReference type="GO" id="GO:0017017">
    <property type="term" value="F:MAP kinase tyrosine/serine/threonine phosphatase activity"/>
    <property type="evidence" value="ECO:0007669"/>
    <property type="project" value="InterPro"/>
</dbReference>
<keyword evidence="9" id="KW-1185">Reference proteome</keyword>
<dbReference type="EMBL" id="VIIS01001772">
    <property type="protein sequence ID" value="KAF0293130.1"/>
    <property type="molecule type" value="Genomic_DNA"/>
</dbReference>
<dbReference type="PROSITE" id="PS00383">
    <property type="entry name" value="TYR_PHOSPHATASE_1"/>
    <property type="match status" value="1"/>
</dbReference>
<dbReference type="GO" id="GO:0005737">
    <property type="term" value="C:cytoplasm"/>
    <property type="evidence" value="ECO:0007669"/>
    <property type="project" value="TreeGrafter"/>
</dbReference>
<dbReference type="InterPro" id="IPR020420">
    <property type="entry name" value="Atypical_DUSP_subfamB"/>
</dbReference>
<dbReference type="InterPro" id="IPR052103">
    <property type="entry name" value="Dual_spec_Phospatases"/>
</dbReference>
<evidence type="ECO:0000313" key="9">
    <source>
        <dbReference type="Proteomes" id="UP000440578"/>
    </source>
</evidence>
<evidence type="ECO:0000259" key="6">
    <source>
        <dbReference type="PROSITE" id="PS50056"/>
    </source>
</evidence>
<dbReference type="InterPro" id="IPR020422">
    <property type="entry name" value="TYR_PHOSPHATASE_DUAL_dom"/>
</dbReference>
<evidence type="ECO:0000256" key="1">
    <source>
        <dbReference type="ARBA" id="ARBA00008601"/>
    </source>
</evidence>
<dbReference type="InterPro" id="IPR000387">
    <property type="entry name" value="Tyr_Pase_dom"/>
</dbReference>
<keyword evidence="4" id="KW-0904">Protein phosphatase</keyword>
<protein>
    <recommendedName>
        <fullName evidence="2">protein-serine/threonine phosphatase</fullName>
        <ecNumber evidence="2">3.1.3.16</ecNumber>
    </recommendedName>
</protein>
<comment type="caution">
    <text evidence="7">The sequence shown here is derived from an EMBL/GenBank/DDBJ whole genome shotgun (WGS) entry which is preliminary data.</text>
</comment>
<evidence type="ECO:0000313" key="7">
    <source>
        <dbReference type="EMBL" id="KAF0293130.1"/>
    </source>
</evidence>
<comment type="similarity">
    <text evidence="1">Belongs to the protein-tyrosine phosphatase family. Non-receptor class dual specificity subfamily.</text>
</comment>
<proteinExistence type="inferred from homology"/>
<dbReference type="EMBL" id="VIIS01000294">
    <property type="protein sequence ID" value="KAF0310671.1"/>
    <property type="molecule type" value="Genomic_DNA"/>
</dbReference>
<accession>A0A6A4VNZ1</accession>
<keyword evidence="3" id="KW-0378">Hydrolase</keyword>
<dbReference type="EC" id="3.1.3.16" evidence="2"/>
<dbReference type="PANTHER" id="PTHR45961">
    <property type="entry name" value="IP21249P"/>
    <property type="match status" value="1"/>
</dbReference>
<feature type="domain" description="Tyrosine-protein phosphatase" evidence="5">
    <location>
        <begin position="19"/>
        <end position="158"/>
    </location>
</feature>
<evidence type="ECO:0000259" key="5">
    <source>
        <dbReference type="PROSITE" id="PS50054"/>
    </source>
</evidence>
<organism evidence="7 9">
    <name type="scientific">Amphibalanus amphitrite</name>
    <name type="common">Striped barnacle</name>
    <name type="synonym">Balanus amphitrite</name>
    <dbReference type="NCBI Taxonomy" id="1232801"/>
    <lineage>
        <taxon>Eukaryota</taxon>
        <taxon>Metazoa</taxon>
        <taxon>Ecdysozoa</taxon>
        <taxon>Arthropoda</taxon>
        <taxon>Crustacea</taxon>
        <taxon>Multicrustacea</taxon>
        <taxon>Cirripedia</taxon>
        <taxon>Thoracica</taxon>
        <taxon>Thoracicalcarea</taxon>
        <taxon>Balanomorpha</taxon>
        <taxon>Balanoidea</taxon>
        <taxon>Balanidae</taxon>
        <taxon>Amphibalaninae</taxon>
        <taxon>Amphibalanus</taxon>
    </lineage>
</organism>
<dbReference type="SUPFAM" id="SSF52799">
    <property type="entry name" value="(Phosphotyrosine protein) phosphatases II"/>
    <property type="match status" value="1"/>
</dbReference>
<dbReference type="AlphaFoldDB" id="A0A6A4VNZ1"/>
<feature type="domain" description="Tyrosine specific protein phosphatases" evidence="6">
    <location>
        <begin position="79"/>
        <end position="136"/>
    </location>
</feature>
<dbReference type="PANTHER" id="PTHR45961:SF6">
    <property type="entry name" value="IP21249P"/>
    <property type="match status" value="1"/>
</dbReference>
<dbReference type="InterPro" id="IPR000340">
    <property type="entry name" value="Dual-sp_phosphatase_cat-dom"/>
</dbReference>
<evidence type="ECO:0000256" key="3">
    <source>
        <dbReference type="ARBA" id="ARBA00022801"/>
    </source>
</evidence>
<name>A0A6A4VNZ1_AMPAM</name>
<evidence type="ECO:0000256" key="4">
    <source>
        <dbReference type="ARBA" id="ARBA00022912"/>
    </source>
</evidence>
<dbReference type="InterPro" id="IPR016130">
    <property type="entry name" value="Tyr_Pase_AS"/>
</dbReference>
<reference evidence="7 9" key="1">
    <citation type="submission" date="2019-07" db="EMBL/GenBank/DDBJ databases">
        <title>Draft genome assembly of a fouling barnacle, Amphibalanus amphitrite (Darwin, 1854): The first reference genome for Thecostraca.</title>
        <authorList>
            <person name="Kim W."/>
        </authorList>
    </citation>
    <scope>NUCLEOTIDE SEQUENCE [LARGE SCALE GENOMIC DNA]</scope>
    <source>
        <strain evidence="7">SNU_AA5</strain>
        <tissue evidence="7">Soma without cirri and trophi</tissue>
    </source>
</reference>
<evidence type="ECO:0000313" key="8">
    <source>
        <dbReference type="EMBL" id="KAF0310671.1"/>
    </source>
</evidence>
<dbReference type="PROSITE" id="PS50054">
    <property type="entry name" value="TYR_PHOSPHATASE_DUAL"/>
    <property type="match status" value="1"/>
</dbReference>
<dbReference type="Gene3D" id="3.90.190.10">
    <property type="entry name" value="Protein tyrosine phosphatase superfamily"/>
    <property type="match status" value="1"/>
</dbReference>
<dbReference type="PROSITE" id="PS50056">
    <property type="entry name" value="TYR_PHOSPHATASE_2"/>
    <property type="match status" value="1"/>
</dbReference>
<dbReference type="SMART" id="SM00195">
    <property type="entry name" value="DSPc"/>
    <property type="match status" value="1"/>
</dbReference>
<dbReference type="GO" id="GO:0004722">
    <property type="term" value="F:protein serine/threonine phosphatase activity"/>
    <property type="evidence" value="ECO:0007669"/>
    <property type="project" value="UniProtKB-EC"/>
</dbReference>
<evidence type="ECO:0000256" key="2">
    <source>
        <dbReference type="ARBA" id="ARBA00013081"/>
    </source>
</evidence>